<dbReference type="EMBL" id="BX897700">
    <property type="protein sequence ID" value="CAF25906.1"/>
    <property type="molecule type" value="Genomic_DNA"/>
</dbReference>
<dbReference type="InterPro" id="IPR013785">
    <property type="entry name" value="Aldolase_TIM"/>
</dbReference>
<proteinExistence type="predicted"/>
<dbReference type="AlphaFoldDB" id="A0A0H3LTR8"/>
<evidence type="ECO:0000313" key="5">
    <source>
        <dbReference type="Proteomes" id="UP000000597"/>
    </source>
</evidence>
<dbReference type="Proteomes" id="UP000000597">
    <property type="component" value="Chromosome"/>
</dbReference>
<dbReference type="PANTHER" id="PTHR20857">
    <property type="entry name" value="THIAMINE-PHOSPHATE PYROPHOSPHORYLASE"/>
    <property type="match status" value="1"/>
</dbReference>
<dbReference type="OrthoDB" id="9794842at2"/>
<dbReference type="HOGENOM" id="CLU_018272_3_3_5"/>
<dbReference type="GeneID" id="56533224"/>
<gene>
    <name evidence="4" type="primary">thiE1</name>
    <name evidence="4" type="ordered locus">BQ04070</name>
</gene>
<name>A0A0H3LTR8_BARQU</name>
<evidence type="ECO:0000256" key="2">
    <source>
        <dbReference type="ARBA" id="ARBA00022977"/>
    </source>
</evidence>
<organism evidence="4 5">
    <name type="scientific">Bartonella quintana (strain Toulouse)</name>
    <name type="common">Rochalimaea quintana</name>
    <dbReference type="NCBI Taxonomy" id="283165"/>
    <lineage>
        <taxon>Bacteria</taxon>
        <taxon>Pseudomonadati</taxon>
        <taxon>Pseudomonadota</taxon>
        <taxon>Alphaproteobacteria</taxon>
        <taxon>Hyphomicrobiales</taxon>
        <taxon>Bartonellaceae</taxon>
        <taxon>Bartonella</taxon>
    </lineage>
</organism>
<reference evidence="4 5" key="1">
    <citation type="journal article" date="2004" name="Proc. Natl. Acad. Sci. U.S.A.">
        <title>The louse-borne human pathogen Bartonella quintana is a genomic derivative of the zoonotic agent Bartonella henselae.</title>
        <authorList>
            <person name="Alsmark U.C.M."/>
            <person name="Frank A.C."/>
            <person name="Karlberg E.O."/>
            <person name="Legault B.-A."/>
            <person name="Ardell D.H."/>
            <person name="Canbaeck B."/>
            <person name="Eriksson A.-S."/>
            <person name="Naeslund A.K."/>
            <person name="Handley S.A."/>
            <person name="Huvet M."/>
            <person name="La Scola B."/>
            <person name="Holmberg M."/>
            <person name="Andersson S.G.E."/>
        </authorList>
    </citation>
    <scope>NUCLEOTIDE SEQUENCE [LARGE SCALE GENOMIC DNA]</scope>
    <source>
        <strain evidence="4 5">Toulouse</strain>
    </source>
</reference>
<dbReference type="GO" id="GO:0004789">
    <property type="term" value="F:thiamine-phosphate diphosphorylase activity"/>
    <property type="evidence" value="ECO:0007669"/>
    <property type="project" value="TreeGrafter"/>
</dbReference>
<protein>
    <submittedName>
        <fullName evidence="4">Thiamine-phosphate pyrophosphorylase</fullName>
    </submittedName>
</protein>
<dbReference type="SUPFAM" id="SSF51391">
    <property type="entry name" value="Thiamin phosphate synthase"/>
    <property type="match status" value="1"/>
</dbReference>
<dbReference type="Pfam" id="PF02581">
    <property type="entry name" value="TMP-TENI"/>
    <property type="match status" value="1"/>
</dbReference>
<dbReference type="GO" id="GO:0005737">
    <property type="term" value="C:cytoplasm"/>
    <property type="evidence" value="ECO:0007669"/>
    <property type="project" value="TreeGrafter"/>
</dbReference>
<dbReference type="KEGG" id="bqu:BQ04070"/>
<keyword evidence="2" id="KW-0784">Thiamine biosynthesis</keyword>
<dbReference type="RefSeq" id="WP_011179195.1">
    <property type="nucleotide sequence ID" value="NC_005955.1"/>
</dbReference>
<dbReference type="PANTHER" id="PTHR20857:SF15">
    <property type="entry name" value="THIAMINE-PHOSPHATE SYNTHASE"/>
    <property type="match status" value="1"/>
</dbReference>
<dbReference type="Gene3D" id="3.20.20.70">
    <property type="entry name" value="Aldolase class I"/>
    <property type="match status" value="1"/>
</dbReference>
<dbReference type="InterPro" id="IPR022998">
    <property type="entry name" value="ThiamineP_synth_TenI"/>
</dbReference>
<comment type="pathway">
    <text evidence="1">Cofactor biosynthesis; thiamine diphosphate biosynthesis.</text>
</comment>
<dbReference type="NCBIfam" id="NF000734">
    <property type="entry name" value="PRK00043.1-5"/>
    <property type="match status" value="1"/>
</dbReference>
<evidence type="ECO:0000313" key="4">
    <source>
        <dbReference type="EMBL" id="CAF25906.1"/>
    </source>
</evidence>
<dbReference type="GO" id="GO:0009228">
    <property type="term" value="P:thiamine biosynthetic process"/>
    <property type="evidence" value="ECO:0007669"/>
    <property type="project" value="UniProtKB-KW"/>
</dbReference>
<dbReference type="CDD" id="cd00564">
    <property type="entry name" value="TMP_TenI"/>
    <property type="match status" value="1"/>
</dbReference>
<sequence length="201" mass="22910">MKLDPFYLIVDNADWVERLVPLGVKLIQLRMKNENPKIISQHIKRAKNICDKLGTQLIINDHWTIAIDEKCNFIHLGQEDLSNADLPAIRKNGIRFGLSTHDEHELDIALSVHPNYIALGPIYPTILKEMKWMPQGLEKIKKWKKRIGALPLIGIGGLTPERATDVLKAGANSAAVVTDIILHKKPRERVQQWIKVTKAWR</sequence>
<feature type="domain" description="Thiamine phosphate synthase/TenI" evidence="3">
    <location>
        <begin position="12"/>
        <end position="180"/>
    </location>
</feature>
<dbReference type="InterPro" id="IPR036206">
    <property type="entry name" value="ThiamineP_synth_sf"/>
</dbReference>
<evidence type="ECO:0000256" key="1">
    <source>
        <dbReference type="ARBA" id="ARBA00004948"/>
    </source>
</evidence>
<dbReference type="eggNOG" id="COG0352">
    <property type="taxonomic scope" value="Bacteria"/>
</dbReference>
<accession>A0A0H3LTR8</accession>
<evidence type="ECO:0000259" key="3">
    <source>
        <dbReference type="Pfam" id="PF02581"/>
    </source>
</evidence>